<feature type="transmembrane region" description="Helical" evidence="1">
    <location>
        <begin position="50"/>
        <end position="71"/>
    </location>
</feature>
<accession>A0A4Q0AGT5</accession>
<reference evidence="2" key="1">
    <citation type="submission" date="2019-01" db="EMBL/GenBank/DDBJ databases">
        <title>Genomic signatures and co-occurrence patterns of the ultra-small Saccharimodia (Patescibacteria phylum) suggest a symbiotic lifestyle.</title>
        <authorList>
            <person name="Lemos L."/>
            <person name="Medeiros J."/>
            <person name="Andreote F."/>
            <person name="Fernandes G."/>
            <person name="Varani A."/>
            <person name="Oliveira G."/>
            <person name="Pylro V."/>
        </authorList>
    </citation>
    <scope>NUCLEOTIDE SEQUENCE [LARGE SCALE GENOMIC DNA]</scope>
    <source>
        <strain evidence="2">AMD02</strain>
    </source>
</reference>
<keyword evidence="1" id="KW-0812">Transmembrane</keyword>
<organism evidence="2 3">
    <name type="scientific">Candidatus Microsaccharimonas sossegonensis</name>
    <dbReference type="NCBI Taxonomy" id="2506948"/>
    <lineage>
        <taxon>Bacteria</taxon>
        <taxon>Candidatus Saccharimonadota</taxon>
        <taxon>Candidatus Saccharimonadia</taxon>
        <taxon>Candidatus Saccharimonadales</taxon>
        <taxon>Candidatus Saccharimonadaceae</taxon>
        <taxon>Candidatus Microsaccharimonas</taxon>
    </lineage>
</organism>
<name>A0A4Q0AGT5_9BACT</name>
<protein>
    <submittedName>
        <fullName evidence="2">Uncharacterized protein</fullName>
    </submittedName>
</protein>
<evidence type="ECO:0000256" key="1">
    <source>
        <dbReference type="SAM" id="Phobius"/>
    </source>
</evidence>
<sequence>MANKQKKKRNKAYTGVDAAITRPIVTKISAVNRNTVSQWWFDHKRIARPIIIAAIVVAIIIILIVQIVSLVSK</sequence>
<keyword evidence="1" id="KW-1133">Transmembrane helix</keyword>
<dbReference type="AlphaFoldDB" id="A0A4Q0AGT5"/>
<comment type="caution">
    <text evidence="2">The sequence shown here is derived from an EMBL/GenBank/DDBJ whole genome shotgun (WGS) entry which is preliminary data.</text>
</comment>
<gene>
    <name evidence="2" type="ORF">EOT05_00305</name>
</gene>
<dbReference type="EMBL" id="SCKX01000001">
    <property type="protein sequence ID" value="RWZ78200.1"/>
    <property type="molecule type" value="Genomic_DNA"/>
</dbReference>
<dbReference type="Proteomes" id="UP000289257">
    <property type="component" value="Unassembled WGS sequence"/>
</dbReference>
<keyword evidence="3" id="KW-1185">Reference proteome</keyword>
<proteinExistence type="predicted"/>
<keyword evidence="1" id="KW-0472">Membrane</keyword>
<evidence type="ECO:0000313" key="2">
    <source>
        <dbReference type="EMBL" id="RWZ78200.1"/>
    </source>
</evidence>
<evidence type="ECO:0000313" key="3">
    <source>
        <dbReference type="Proteomes" id="UP000289257"/>
    </source>
</evidence>